<protein>
    <submittedName>
        <fullName evidence="3">Uncharacterized protein</fullName>
    </submittedName>
</protein>
<accession>A0AAN9M3R4</accession>
<dbReference type="EMBL" id="JAYMYQ010000003">
    <property type="protein sequence ID" value="KAK7344752.1"/>
    <property type="molecule type" value="Genomic_DNA"/>
</dbReference>
<evidence type="ECO:0000313" key="3">
    <source>
        <dbReference type="EMBL" id="KAK7344752.1"/>
    </source>
</evidence>
<sequence length="99" mass="10973">MSYLPMLILSIAVIMFTRVMPAESEIQEPAPPGRLNYESHNEPNYEPPNQLFDSETLTPAPPPIGDPPVPVTGPRSPIRPPPVYRSNTKNAPVYEPKLP</sequence>
<dbReference type="Proteomes" id="UP001367508">
    <property type="component" value="Unassembled WGS sequence"/>
</dbReference>
<feature type="signal peptide" evidence="2">
    <location>
        <begin position="1"/>
        <end position="24"/>
    </location>
</feature>
<evidence type="ECO:0000256" key="1">
    <source>
        <dbReference type="SAM" id="MobiDB-lite"/>
    </source>
</evidence>
<keyword evidence="2" id="KW-0732">Signal</keyword>
<comment type="caution">
    <text evidence="3">The sequence shown here is derived from an EMBL/GenBank/DDBJ whole genome shotgun (WGS) entry which is preliminary data.</text>
</comment>
<proteinExistence type="predicted"/>
<feature type="region of interest" description="Disordered" evidence="1">
    <location>
        <begin position="23"/>
        <end position="99"/>
    </location>
</feature>
<name>A0AAN9M3R4_CANGL</name>
<dbReference type="AlphaFoldDB" id="A0AAN9M3R4"/>
<keyword evidence="4" id="KW-1185">Reference proteome</keyword>
<feature type="chain" id="PRO_5042959012" evidence="2">
    <location>
        <begin position="25"/>
        <end position="99"/>
    </location>
</feature>
<gene>
    <name evidence="3" type="ORF">VNO77_14763</name>
</gene>
<evidence type="ECO:0000313" key="4">
    <source>
        <dbReference type="Proteomes" id="UP001367508"/>
    </source>
</evidence>
<evidence type="ECO:0000256" key="2">
    <source>
        <dbReference type="SAM" id="SignalP"/>
    </source>
</evidence>
<feature type="compositionally biased region" description="Pro residues" evidence="1">
    <location>
        <begin position="59"/>
        <end position="83"/>
    </location>
</feature>
<reference evidence="3 4" key="1">
    <citation type="submission" date="2024-01" db="EMBL/GenBank/DDBJ databases">
        <title>The genomes of 5 underutilized Papilionoideae crops provide insights into root nodulation and disease resistanc.</title>
        <authorList>
            <person name="Jiang F."/>
        </authorList>
    </citation>
    <scope>NUCLEOTIDE SEQUENCE [LARGE SCALE GENOMIC DNA]</scope>
    <source>
        <strain evidence="3">LVBAO_FW01</strain>
        <tissue evidence="3">Leaves</tissue>
    </source>
</reference>
<organism evidence="3 4">
    <name type="scientific">Canavalia gladiata</name>
    <name type="common">Sword bean</name>
    <name type="synonym">Dolichos gladiatus</name>
    <dbReference type="NCBI Taxonomy" id="3824"/>
    <lineage>
        <taxon>Eukaryota</taxon>
        <taxon>Viridiplantae</taxon>
        <taxon>Streptophyta</taxon>
        <taxon>Embryophyta</taxon>
        <taxon>Tracheophyta</taxon>
        <taxon>Spermatophyta</taxon>
        <taxon>Magnoliopsida</taxon>
        <taxon>eudicotyledons</taxon>
        <taxon>Gunneridae</taxon>
        <taxon>Pentapetalae</taxon>
        <taxon>rosids</taxon>
        <taxon>fabids</taxon>
        <taxon>Fabales</taxon>
        <taxon>Fabaceae</taxon>
        <taxon>Papilionoideae</taxon>
        <taxon>50 kb inversion clade</taxon>
        <taxon>NPAAA clade</taxon>
        <taxon>indigoferoid/millettioid clade</taxon>
        <taxon>Phaseoleae</taxon>
        <taxon>Canavalia</taxon>
    </lineage>
</organism>